<name>A0ABV8GZL3_9BACI</name>
<sequence>MSLQVIELFHKGKKDKSELCEDLYVFNQHFVAVIDGATNIWGRYIGTKSPGRLAAEVIKDAIEQIDDEKCTLEEMINHINANLQKVYKEIGIFDEIVENRTLAPTASVVIFSRYYQEIWQIGDCQAMIDGRLYQHEKELDSITANARSLFLEAELKKGKTIEELLVKDSGWEYIKPLIQQQYYLQNANDSQYSFEVVDGFEIDLSKVKRVKVPRNAKEIILASDGYPYVKPSLVESESLLSELLENDPLCFRQYKCTKGLQKGNISFDDRVYIRFGL</sequence>
<keyword evidence="2" id="KW-1185">Reference proteome</keyword>
<reference evidence="2" key="1">
    <citation type="journal article" date="2019" name="Int. J. Syst. Evol. Microbiol.">
        <title>The Global Catalogue of Microorganisms (GCM) 10K type strain sequencing project: providing services to taxonomists for standard genome sequencing and annotation.</title>
        <authorList>
            <consortium name="The Broad Institute Genomics Platform"/>
            <consortium name="The Broad Institute Genome Sequencing Center for Infectious Disease"/>
            <person name="Wu L."/>
            <person name="Ma J."/>
        </authorList>
    </citation>
    <scope>NUCLEOTIDE SEQUENCE [LARGE SCALE GENOMIC DNA]</scope>
    <source>
        <strain evidence="2">IBRC-M 10703</strain>
    </source>
</reference>
<evidence type="ECO:0000313" key="2">
    <source>
        <dbReference type="Proteomes" id="UP001595772"/>
    </source>
</evidence>
<comment type="caution">
    <text evidence="1">The sequence shown here is derived from an EMBL/GenBank/DDBJ whole genome shotgun (WGS) entry which is preliminary data.</text>
</comment>
<dbReference type="SUPFAM" id="SSF81606">
    <property type="entry name" value="PP2C-like"/>
    <property type="match status" value="1"/>
</dbReference>
<dbReference type="RefSeq" id="WP_379496110.1">
    <property type="nucleotide sequence ID" value="NZ_JBHSAO010000004.1"/>
</dbReference>
<organism evidence="1 2">
    <name type="scientific">Oceanobacillus longus</name>
    <dbReference type="NCBI Taxonomy" id="930120"/>
    <lineage>
        <taxon>Bacteria</taxon>
        <taxon>Bacillati</taxon>
        <taxon>Bacillota</taxon>
        <taxon>Bacilli</taxon>
        <taxon>Bacillales</taxon>
        <taxon>Bacillaceae</taxon>
        <taxon>Oceanobacillus</taxon>
    </lineage>
</organism>
<evidence type="ECO:0008006" key="3">
    <source>
        <dbReference type="Google" id="ProtNLM"/>
    </source>
</evidence>
<protein>
    <recommendedName>
        <fullName evidence="3">PPM-type phosphatase domain-containing protein</fullName>
    </recommendedName>
</protein>
<evidence type="ECO:0000313" key="1">
    <source>
        <dbReference type="EMBL" id="MFC4023609.1"/>
    </source>
</evidence>
<dbReference type="EMBL" id="JBHSAO010000004">
    <property type="protein sequence ID" value="MFC4023609.1"/>
    <property type="molecule type" value="Genomic_DNA"/>
</dbReference>
<dbReference type="InterPro" id="IPR036457">
    <property type="entry name" value="PPM-type-like_dom_sf"/>
</dbReference>
<dbReference type="Gene3D" id="3.60.40.10">
    <property type="entry name" value="PPM-type phosphatase domain"/>
    <property type="match status" value="1"/>
</dbReference>
<accession>A0ABV8GZL3</accession>
<gene>
    <name evidence="1" type="ORF">ACFOUV_07210</name>
</gene>
<proteinExistence type="predicted"/>
<dbReference type="Proteomes" id="UP001595772">
    <property type="component" value="Unassembled WGS sequence"/>
</dbReference>